<gene>
    <name evidence="6" type="ORF">J1C47_20500</name>
</gene>
<evidence type="ECO:0000259" key="5">
    <source>
        <dbReference type="Pfam" id="PF09084"/>
    </source>
</evidence>
<comment type="caution">
    <text evidence="6">The sequence shown here is derived from an EMBL/GenBank/DDBJ whole genome shotgun (WGS) entry which is preliminary data.</text>
</comment>
<evidence type="ECO:0000256" key="3">
    <source>
        <dbReference type="ARBA" id="ARBA00022729"/>
    </source>
</evidence>
<feature type="signal peptide" evidence="4">
    <location>
        <begin position="1"/>
        <end position="24"/>
    </location>
</feature>
<dbReference type="PANTHER" id="PTHR30024">
    <property type="entry name" value="ALIPHATIC SULFONATES-BINDING PROTEIN-RELATED"/>
    <property type="match status" value="1"/>
</dbReference>
<proteinExistence type="inferred from homology"/>
<sequence>MSFRSLVAAALALAAATSAGTARADETVRVMAPTWPGFAPVFVAMDKGYFKDLGLDVEFTFEDDRSNVLAAMARGDIDVDMRTVGEHQGRPRKPETPGKIIGTIDKSVGGDGVIAAGSIGNVADLKGKKVAAEPNIPARLLLQLALKKVGMTLDDLSIVEIATADTVAVFADDSIAAVATYEPFMSQAVKALPNREPKILVSSKDSDIIIDVITARDADLDADPDKYAKFLAGIYKAVELYKAKPDEFISLAAPHYNLSDAEVKDILDTSLAYTDLAESRTLIGKTGEPGTLTGIFDTVMQLNLENGAADVKLDPAEEIDAKPMSMVTDAMLKE</sequence>
<feature type="chain" id="PRO_5046424862" evidence="4">
    <location>
        <begin position="25"/>
        <end position="334"/>
    </location>
</feature>
<dbReference type="RefSeq" id="WP_207352669.1">
    <property type="nucleotide sequence ID" value="NZ_JAFMPY010000030.1"/>
</dbReference>
<evidence type="ECO:0000313" key="6">
    <source>
        <dbReference type="EMBL" id="MBO0906036.1"/>
    </source>
</evidence>
<feature type="domain" description="SsuA/THI5-like" evidence="5">
    <location>
        <begin position="35"/>
        <end position="247"/>
    </location>
</feature>
<name>A0ABS3J8N5_9HYPH</name>
<evidence type="ECO:0000256" key="2">
    <source>
        <dbReference type="ARBA" id="ARBA00010742"/>
    </source>
</evidence>
<dbReference type="PANTHER" id="PTHR30024:SF47">
    <property type="entry name" value="TAURINE-BINDING PERIPLASMIC PROTEIN"/>
    <property type="match status" value="1"/>
</dbReference>
<dbReference type="Pfam" id="PF09084">
    <property type="entry name" value="NMT1"/>
    <property type="match status" value="1"/>
</dbReference>
<comment type="similarity">
    <text evidence="2">Belongs to the bacterial solute-binding protein SsuA/TauA family.</text>
</comment>
<dbReference type="InterPro" id="IPR015168">
    <property type="entry name" value="SsuA/THI5"/>
</dbReference>
<evidence type="ECO:0000313" key="7">
    <source>
        <dbReference type="Proteomes" id="UP000664288"/>
    </source>
</evidence>
<dbReference type="Proteomes" id="UP000664288">
    <property type="component" value="Unassembled WGS sequence"/>
</dbReference>
<evidence type="ECO:0000256" key="4">
    <source>
        <dbReference type="SAM" id="SignalP"/>
    </source>
</evidence>
<protein>
    <submittedName>
        <fullName evidence="6">ABC transporter substrate-binding protein</fullName>
    </submittedName>
</protein>
<dbReference type="Gene3D" id="3.40.190.10">
    <property type="entry name" value="Periplasmic binding protein-like II"/>
    <property type="match status" value="2"/>
</dbReference>
<dbReference type="EMBL" id="JAFMPY010000030">
    <property type="protein sequence ID" value="MBO0906036.1"/>
    <property type="molecule type" value="Genomic_DNA"/>
</dbReference>
<keyword evidence="7" id="KW-1185">Reference proteome</keyword>
<dbReference type="SUPFAM" id="SSF53850">
    <property type="entry name" value="Periplasmic binding protein-like II"/>
    <property type="match status" value="1"/>
</dbReference>
<reference evidence="6 7" key="1">
    <citation type="submission" date="2021-03" db="EMBL/GenBank/DDBJ databases">
        <title>Whole genome sequence of Jiella sp. MQZ13P-4.</title>
        <authorList>
            <person name="Tuo L."/>
        </authorList>
    </citation>
    <scope>NUCLEOTIDE SEQUENCE [LARGE SCALE GENOMIC DNA]</scope>
    <source>
        <strain evidence="6 7">MQZ13P-4</strain>
    </source>
</reference>
<comment type="subcellular location">
    <subcellularLocation>
        <location evidence="1">Periplasm</location>
    </subcellularLocation>
</comment>
<evidence type="ECO:0000256" key="1">
    <source>
        <dbReference type="ARBA" id="ARBA00004418"/>
    </source>
</evidence>
<accession>A0ABS3J8N5</accession>
<organism evidence="6 7">
    <name type="scientific">Jiella sonneratiae</name>
    <dbReference type="NCBI Taxonomy" id="2816856"/>
    <lineage>
        <taxon>Bacteria</taxon>
        <taxon>Pseudomonadati</taxon>
        <taxon>Pseudomonadota</taxon>
        <taxon>Alphaproteobacteria</taxon>
        <taxon>Hyphomicrobiales</taxon>
        <taxon>Aurantimonadaceae</taxon>
        <taxon>Jiella</taxon>
    </lineage>
</organism>
<keyword evidence="3 4" id="KW-0732">Signal</keyword>